<proteinExistence type="predicted"/>
<evidence type="ECO:0000313" key="2">
    <source>
        <dbReference type="Proteomes" id="UP000595460"/>
    </source>
</evidence>
<keyword evidence="2" id="KW-1185">Reference proteome</keyword>
<sequence length="108" mass="11567">MRKARQGTCPGPPSCDSMPAGAPHILLAWQWKGLTAVEGRKVIAGKCRLADLQHCAMKAHGGRFFEGEANGLGGARKTARTLFDCSVTIAAEIKLGASVKVWKCHYCL</sequence>
<protein>
    <submittedName>
        <fullName evidence="1">Uncharacterized protein</fullName>
    </submittedName>
</protein>
<dbReference type="RefSeq" id="WP_201655765.1">
    <property type="nucleotide sequence ID" value="NZ_CP068047.1"/>
</dbReference>
<dbReference type="Proteomes" id="UP000595460">
    <property type="component" value="Chromosome"/>
</dbReference>
<dbReference type="EMBL" id="CP068047">
    <property type="protein sequence ID" value="QQR35674.1"/>
    <property type="molecule type" value="Genomic_DNA"/>
</dbReference>
<name>A0ABX7BUN7_9HYPH</name>
<organism evidence="1 2">
    <name type="scientific">Devosia oryziradicis</name>
    <dbReference type="NCBI Taxonomy" id="2801335"/>
    <lineage>
        <taxon>Bacteria</taxon>
        <taxon>Pseudomonadati</taxon>
        <taxon>Pseudomonadota</taxon>
        <taxon>Alphaproteobacteria</taxon>
        <taxon>Hyphomicrobiales</taxon>
        <taxon>Devosiaceae</taxon>
        <taxon>Devosia</taxon>
    </lineage>
</organism>
<reference evidence="1 2" key="1">
    <citation type="submission" date="2021-01" db="EMBL/GenBank/DDBJ databases">
        <title>Genome seq and assembly of Devosia sp. G19.</title>
        <authorList>
            <person name="Chhetri G."/>
        </authorList>
    </citation>
    <scope>NUCLEOTIDE SEQUENCE [LARGE SCALE GENOMIC DNA]</scope>
    <source>
        <strain evidence="1 2">G19</strain>
    </source>
</reference>
<evidence type="ECO:0000313" key="1">
    <source>
        <dbReference type="EMBL" id="QQR35674.1"/>
    </source>
</evidence>
<gene>
    <name evidence="1" type="ORF">JI749_15180</name>
</gene>
<accession>A0ABX7BUN7</accession>